<dbReference type="AlphaFoldDB" id="A0A0N8R0F6"/>
<evidence type="ECO:0000313" key="2">
    <source>
        <dbReference type="Proteomes" id="UP000050356"/>
    </source>
</evidence>
<dbReference type="EMBL" id="LJQA01000865">
    <property type="protein sequence ID" value="KPW81054.1"/>
    <property type="molecule type" value="Genomic_DNA"/>
</dbReference>
<reference evidence="1 2" key="1">
    <citation type="submission" date="2015-09" db="EMBL/GenBank/DDBJ databases">
        <title>Genome announcement of multiple Pseudomonas syringae strains.</title>
        <authorList>
            <person name="Thakur S."/>
            <person name="Wang P.W."/>
            <person name="Gong Y."/>
            <person name="Weir B.S."/>
            <person name="Guttman D.S."/>
        </authorList>
    </citation>
    <scope>NUCLEOTIDE SEQUENCE [LARGE SCALE GENOMIC DNA]</scope>
    <source>
        <strain evidence="1 2">ICMP17524</strain>
    </source>
</reference>
<gene>
    <name evidence="1" type="ORF">ALO50_103359</name>
</gene>
<comment type="caution">
    <text evidence="1">The sequence shown here is derived from an EMBL/GenBank/DDBJ whole genome shotgun (WGS) entry which is preliminary data.</text>
</comment>
<protein>
    <submittedName>
        <fullName evidence="1">Uncharacterized protein</fullName>
    </submittedName>
</protein>
<dbReference type="Proteomes" id="UP000050356">
    <property type="component" value="Unassembled WGS sequence"/>
</dbReference>
<dbReference type="PATRIC" id="fig|264451.4.peg.1272"/>
<name>A0A0N8R0F6_PSESX</name>
<organism evidence="1 2">
    <name type="scientific">Pseudomonas syringae pv. cerasicola</name>
    <dbReference type="NCBI Taxonomy" id="264451"/>
    <lineage>
        <taxon>Bacteria</taxon>
        <taxon>Pseudomonadati</taxon>
        <taxon>Pseudomonadota</taxon>
        <taxon>Gammaproteobacteria</taxon>
        <taxon>Pseudomonadales</taxon>
        <taxon>Pseudomonadaceae</taxon>
        <taxon>Pseudomonas</taxon>
        <taxon>Pseudomonas syringae</taxon>
    </lineage>
</organism>
<proteinExistence type="predicted"/>
<evidence type="ECO:0000313" key="1">
    <source>
        <dbReference type="EMBL" id="KPW81054.1"/>
    </source>
</evidence>
<accession>A0A0N8R0F6</accession>
<sequence>MKRFSGVKKVQFFVKKKYADYRYADIWKSALPVKFRTKKSPRWGSGLKDSHLGAALQ</sequence>